<keyword evidence="2" id="KW-0732">Signal</keyword>
<evidence type="ECO:0000256" key="2">
    <source>
        <dbReference type="SAM" id="SignalP"/>
    </source>
</evidence>
<accession>A0A2S0VMN0</accession>
<evidence type="ECO:0000256" key="1">
    <source>
        <dbReference type="SAM" id="MobiDB-lite"/>
    </source>
</evidence>
<sequence>MYKSNLKSIYLLSLAGLFNLAACGGGGGDTASNDASDSSKQLQSSQAASTNTTSPETTQTSTTQTSTTQTQLATPSKIDQVPEKKLETIEDINIEAKHSLSSTFNLDIEIKLKEVQRAYFSLCDDYRTKGDSYVVNYDSCLYRAPIQNGQLQKRLMVANHNTQLIGAIWFYDGSQPKYQVWQKQNNPSANFTFY</sequence>
<dbReference type="AlphaFoldDB" id="A0A2S0VMN0"/>
<keyword evidence="4" id="KW-1185">Reference proteome</keyword>
<dbReference type="Proteomes" id="UP000244441">
    <property type="component" value="Chromosome"/>
</dbReference>
<dbReference type="RefSeq" id="WP_108601437.1">
    <property type="nucleotide sequence ID" value="NZ_CP026604.1"/>
</dbReference>
<reference evidence="3 4" key="1">
    <citation type="submission" date="2018-01" db="EMBL/GenBank/DDBJ databases">
        <title>Genome sequence of a Cantenovulum-like bacteria.</title>
        <authorList>
            <person name="Tan W.R."/>
            <person name="Lau N.-S."/>
            <person name="Go F."/>
            <person name="Amirul A.-A.A."/>
        </authorList>
    </citation>
    <scope>NUCLEOTIDE SEQUENCE [LARGE SCALE GENOMIC DNA]</scope>
    <source>
        <strain evidence="3 4">CCB-QB4</strain>
    </source>
</reference>
<organism evidence="3 4">
    <name type="scientific">Saccharobesus litoralis</name>
    <dbReference type="NCBI Taxonomy" id="2172099"/>
    <lineage>
        <taxon>Bacteria</taxon>
        <taxon>Pseudomonadati</taxon>
        <taxon>Pseudomonadota</taxon>
        <taxon>Gammaproteobacteria</taxon>
        <taxon>Alteromonadales</taxon>
        <taxon>Alteromonadaceae</taxon>
        <taxon>Saccharobesus</taxon>
    </lineage>
</organism>
<evidence type="ECO:0008006" key="5">
    <source>
        <dbReference type="Google" id="ProtNLM"/>
    </source>
</evidence>
<evidence type="ECO:0000313" key="4">
    <source>
        <dbReference type="Proteomes" id="UP000244441"/>
    </source>
</evidence>
<dbReference type="EMBL" id="CP026604">
    <property type="protein sequence ID" value="AWB65360.1"/>
    <property type="molecule type" value="Genomic_DNA"/>
</dbReference>
<protein>
    <recommendedName>
        <fullName evidence="5">Lipoprotein</fullName>
    </recommendedName>
</protein>
<feature type="signal peptide" evidence="2">
    <location>
        <begin position="1"/>
        <end position="21"/>
    </location>
</feature>
<proteinExistence type="predicted"/>
<name>A0A2S0VMN0_9ALTE</name>
<evidence type="ECO:0000313" key="3">
    <source>
        <dbReference type="EMBL" id="AWB65360.1"/>
    </source>
</evidence>
<dbReference type="KEGG" id="cate:C2869_02405"/>
<feature type="compositionally biased region" description="Low complexity" evidence="1">
    <location>
        <begin position="35"/>
        <end position="71"/>
    </location>
</feature>
<dbReference type="OrthoDB" id="6228890at2"/>
<gene>
    <name evidence="3" type="ORF">C2869_02405</name>
</gene>
<feature type="chain" id="PRO_5015640687" description="Lipoprotein" evidence="2">
    <location>
        <begin position="22"/>
        <end position="194"/>
    </location>
</feature>
<feature type="region of interest" description="Disordered" evidence="1">
    <location>
        <begin position="28"/>
        <end position="79"/>
    </location>
</feature>